<dbReference type="PANTHER" id="PTHR37507">
    <property type="entry name" value="SPORULATION PROTEIN YDCC"/>
    <property type="match status" value="1"/>
</dbReference>
<name>A0ABU6P2Y8_9BACI</name>
<accession>A0ABU6P2Y8</accession>
<comment type="caution">
    <text evidence="1">The sequence shown here is derived from an EMBL/GenBank/DDBJ whole genome shotgun (WGS) entry which is preliminary data.</text>
</comment>
<dbReference type="PROSITE" id="PS51257">
    <property type="entry name" value="PROKAR_LIPOPROTEIN"/>
    <property type="match status" value="1"/>
</dbReference>
<proteinExistence type="predicted"/>
<dbReference type="PANTHER" id="PTHR37507:SF2">
    <property type="entry name" value="SPORULATION PROTEIN YDCC"/>
    <property type="match status" value="1"/>
</dbReference>
<keyword evidence="1" id="KW-0449">Lipoprotein</keyword>
<sequence length="362" mass="41354">MKTLKTLLISSTLAFGILSGCTEKTAMASEEIMTNILSTSKEFQAYYAESETKTFQDGKETDLITMKEYVNNEGKKKVITKDAKTNKETTAFNDGKQILTYEAGSKEAISLNVEGVDLPVYQTHKEQFINMLESMKKNYKKEVVGEEKILDFDTYHLKLTTKKENSILGDIEFWVDQKSWFIVKSSFTNAEMRVDTEYKKVDFNPVFEKDTFAIDLPEDVVITPAENMTATRSGSIEEAKKVIEKDFLLFNEPDLSFEEEIEISEFGEKELAHKEIVLNYKDVDDGPLFSLTIFKALETEDIDLGMETANMKVRGNKATYIEELRNLSWNENGLTYSILIENPDMKVEEIVKKAENMKLSSK</sequence>
<dbReference type="RefSeq" id="WP_066225818.1">
    <property type="nucleotide sequence ID" value="NZ_JARTFQ010000006.1"/>
</dbReference>
<protein>
    <submittedName>
        <fullName evidence="1">Outer membrane lipoprotein-sorting protein</fullName>
    </submittedName>
</protein>
<keyword evidence="2" id="KW-1185">Reference proteome</keyword>
<organism evidence="1 2">
    <name type="scientific">Metabacillus fastidiosus</name>
    <dbReference type="NCBI Taxonomy" id="1458"/>
    <lineage>
        <taxon>Bacteria</taxon>
        <taxon>Bacillati</taxon>
        <taxon>Bacillota</taxon>
        <taxon>Bacilli</taxon>
        <taxon>Bacillales</taxon>
        <taxon>Bacillaceae</taxon>
        <taxon>Metabacillus</taxon>
    </lineage>
</organism>
<reference evidence="1 2" key="1">
    <citation type="submission" date="2023-03" db="EMBL/GenBank/DDBJ databases">
        <title>Bacillus Genome Sequencing.</title>
        <authorList>
            <person name="Dunlap C."/>
        </authorList>
    </citation>
    <scope>NUCLEOTIDE SEQUENCE [LARGE SCALE GENOMIC DNA]</scope>
    <source>
        <strain evidence="1 2">NRS-1717</strain>
    </source>
</reference>
<evidence type="ECO:0000313" key="1">
    <source>
        <dbReference type="EMBL" id="MED4403651.1"/>
    </source>
</evidence>
<dbReference type="Proteomes" id="UP001342826">
    <property type="component" value="Unassembled WGS sequence"/>
</dbReference>
<dbReference type="GeneID" id="301139833"/>
<gene>
    <name evidence="1" type="ORF">P9271_20280</name>
</gene>
<dbReference type="Gene3D" id="2.50.20.10">
    <property type="entry name" value="Lipoprotein localisation LolA/LolB/LppX"/>
    <property type="match status" value="1"/>
</dbReference>
<dbReference type="SUPFAM" id="SSF89392">
    <property type="entry name" value="Prokaryotic lipoproteins and lipoprotein localization factors"/>
    <property type="match status" value="1"/>
</dbReference>
<dbReference type="InterPro" id="IPR029046">
    <property type="entry name" value="LolA/LolB/LppX"/>
</dbReference>
<dbReference type="InterPro" id="IPR052944">
    <property type="entry name" value="Sporulation_related"/>
</dbReference>
<dbReference type="EMBL" id="JARTFS010000018">
    <property type="protein sequence ID" value="MED4403651.1"/>
    <property type="molecule type" value="Genomic_DNA"/>
</dbReference>
<evidence type="ECO:0000313" key="2">
    <source>
        <dbReference type="Proteomes" id="UP001342826"/>
    </source>
</evidence>